<dbReference type="SMART" id="SM00726">
    <property type="entry name" value="UIM"/>
    <property type="match status" value="3"/>
</dbReference>
<keyword evidence="6" id="KW-1185">Reference proteome</keyword>
<dbReference type="Pfam" id="PF13519">
    <property type="entry name" value="VWA_2"/>
    <property type="match status" value="1"/>
</dbReference>
<dbReference type="GO" id="GO:0008540">
    <property type="term" value="C:proteasome regulatory particle, base subcomplex"/>
    <property type="evidence" value="ECO:0007669"/>
    <property type="project" value="TreeGrafter"/>
</dbReference>
<gene>
    <name evidence="5" type="ORF">MKK02DRAFT_29108</name>
</gene>
<dbReference type="SMART" id="SM00327">
    <property type="entry name" value="VWA"/>
    <property type="match status" value="1"/>
</dbReference>
<dbReference type="InterPro" id="IPR036465">
    <property type="entry name" value="vWFA_dom_sf"/>
</dbReference>
<feature type="compositionally biased region" description="Low complexity" evidence="3">
    <location>
        <begin position="361"/>
        <end position="370"/>
    </location>
</feature>
<evidence type="ECO:0000259" key="4">
    <source>
        <dbReference type="PROSITE" id="PS50234"/>
    </source>
</evidence>
<reference evidence="5" key="1">
    <citation type="journal article" date="2022" name="G3 (Bethesda)">
        <title>High quality genome of the basidiomycete yeast Dioszegia hungarica PDD-24b-2 isolated from cloud water.</title>
        <authorList>
            <person name="Jarrige D."/>
            <person name="Haridas S."/>
            <person name="Bleykasten-Grosshans C."/>
            <person name="Joly M."/>
            <person name="Nadalig T."/>
            <person name="Sancelme M."/>
            <person name="Vuilleumier S."/>
            <person name="Grigoriev I.V."/>
            <person name="Amato P."/>
            <person name="Bringel F."/>
        </authorList>
    </citation>
    <scope>NUCLEOTIDE SEQUENCE</scope>
    <source>
        <strain evidence="5">PDD-24b-2</strain>
    </source>
</reference>
<dbReference type="GeneID" id="77726918"/>
<dbReference type="GO" id="GO:0043161">
    <property type="term" value="P:proteasome-mediated ubiquitin-dependent protein catabolic process"/>
    <property type="evidence" value="ECO:0007669"/>
    <property type="project" value="TreeGrafter"/>
</dbReference>
<evidence type="ECO:0000313" key="5">
    <source>
        <dbReference type="EMBL" id="KAI9633234.1"/>
    </source>
</evidence>
<accession>A0AA38H647</accession>
<proteinExistence type="inferred from homology"/>
<dbReference type="InterPro" id="IPR027040">
    <property type="entry name" value="PSMD4"/>
</dbReference>
<feature type="region of interest" description="Disordered" evidence="3">
    <location>
        <begin position="309"/>
        <end position="381"/>
    </location>
</feature>
<dbReference type="PROSITE" id="PS50234">
    <property type="entry name" value="VWFA"/>
    <property type="match status" value="1"/>
</dbReference>
<evidence type="ECO:0000313" key="6">
    <source>
        <dbReference type="Proteomes" id="UP001164286"/>
    </source>
</evidence>
<protein>
    <recommendedName>
        <fullName evidence="4">VWFA domain-containing protein</fullName>
    </recommendedName>
</protein>
<evidence type="ECO:0000256" key="1">
    <source>
        <dbReference type="ARBA" id="ARBA00005574"/>
    </source>
</evidence>
<feature type="compositionally biased region" description="Acidic residues" evidence="3">
    <location>
        <begin position="318"/>
        <end position="327"/>
    </location>
</feature>
<dbReference type="SUPFAM" id="SSF53300">
    <property type="entry name" value="vWA-like"/>
    <property type="match status" value="1"/>
</dbReference>
<dbReference type="PANTHER" id="PTHR10223">
    <property type="entry name" value="26S PROTEASOME NON-ATPASE REGULATORY SUBUNIT 4"/>
    <property type="match status" value="1"/>
</dbReference>
<dbReference type="InterPro" id="IPR002035">
    <property type="entry name" value="VWF_A"/>
</dbReference>
<evidence type="ECO:0000256" key="2">
    <source>
        <dbReference type="ARBA" id="ARBA00022942"/>
    </source>
</evidence>
<dbReference type="RefSeq" id="XP_052943011.1">
    <property type="nucleotide sequence ID" value="XM_053087713.1"/>
</dbReference>
<feature type="compositionally biased region" description="Acidic residues" evidence="3">
    <location>
        <begin position="348"/>
        <end position="359"/>
    </location>
</feature>
<dbReference type="GO" id="GO:0005634">
    <property type="term" value="C:nucleus"/>
    <property type="evidence" value="ECO:0007669"/>
    <property type="project" value="TreeGrafter"/>
</dbReference>
<organism evidence="5 6">
    <name type="scientific">Dioszegia hungarica</name>
    <dbReference type="NCBI Taxonomy" id="4972"/>
    <lineage>
        <taxon>Eukaryota</taxon>
        <taxon>Fungi</taxon>
        <taxon>Dikarya</taxon>
        <taxon>Basidiomycota</taxon>
        <taxon>Agaricomycotina</taxon>
        <taxon>Tremellomycetes</taxon>
        <taxon>Tremellales</taxon>
        <taxon>Bulleribasidiaceae</taxon>
        <taxon>Dioszegia</taxon>
    </lineage>
</organism>
<feature type="compositionally biased region" description="Low complexity" evidence="3">
    <location>
        <begin position="244"/>
        <end position="253"/>
    </location>
</feature>
<dbReference type="Gene3D" id="3.40.50.410">
    <property type="entry name" value="von Willebrand factor, type A domain"/>
    <property type="match status" value="1"/>
</dbReference>
<dbReference type="Gene3D" id="1.10.287.3990">
    <property type="match status" value="1"/>
</dbReference>
<feature type="domain" description="VWFA" evidence="4">
    <location>
        <begin position="5"/>
        <end position="186"/>
    </location>
</feature>
<dbReference type="Proteomes" id="UP001164286">
    <property type="component" value="Unassembled WGS sequence"/>
</dbReference>
<dbReference type="InterPro" id="IPR003903">
    <property type="entry name" value="UIM_dom"/>
</dbReference>
<dbReference type="Pfam" id="PF02809">
    <property type="entry name" value="UIM"/>
    <property type="match status" value="3"/>
</dbReference>
<dbReference type="PROSITE" id="PS50330">
    <property type="entry name" value="UIM"/>
    <property type="match status" value="2"/>
</dbReference>
<dbReference type="AlphaFoldDB" id="A0AA38H647"/>
<dbReference type="FunFam" id="3.40.50.410:FF:000005">
    <property type="entry name" value="26S proteasome non-ATPase regulatory subunit 4"/>
    <property type="match status" value="1"/>
</dbReference>
<dbReference type="PANTHER" id="PTHR10223:SF0">
    <property type="entry name" value="26S PROTEASOME NON-ATPASE REGULATORY SUBUNIT 4"/>
    <property type="match status" value="1"/>
</dbReference>
<name>A0AA38H647_9TREE</name>
<dbReference type="EMBL" id="JAKWFO010000011">
    <property type="protein sequence ID" value="KAI9633234.1"/>
    <property type="molecule type" value="Genomic_DNA"/>
</dbReference>
<dbReference type="GO" id="GO:0005829">
    <property type="term" value="C:cytosol"/>
    <property type="evidence" value="ECO:0007669"/>
    <property type="project" value="TreeGrafter"/>
</dbReference>
<comment type="caution">
    <text evidence="5">The sequence shown here is derived from an EMBL/GenBank/DDBJ whole genome shotgun (WGS) entry which is preliminary data.</text>
</comment>
<evidence type="ECO:0000256" key="3">
    <source>
        <dbReference type="SAM" id="MobiDB-lite"/>
    </source>
</evidence>
<comment type="similarity">
    <text evidence="1">Belongs to the proteasome subunit S5A family.</text>
</comment>
<feature type="region of interest" description="Disordered" evidence="3">
    <location>
        <begin position="244"/>
        <end position="293"/>
    </location>
</feature>
<keyword evidence="2" id="KW-0647">Proteasome</keyword>
<sequence length="381" mass="39740">MPLESCMIVMDNSDYTQNGDYSPTRFGAQSQAIMSVFTAKTDGNPESSVGLLTMAGKSPTLLVTPTNDIGKLLSSMTRAQIGGSADLTTAVQIAQLALKHRENKNARQRVVVFAGSDIHEAEEDLVKLGKKLRKNNVLIDVCLFGEEGMACEEKVGKLIEAAGGGECHLVVIPPGPHLLSDVIQTSPILYDGAAQPNGDGVEGGEGMDGMAIDPNMDPELAMAIRMSLQDAADAAARQAAAAAPASASASSSSVPITADQPPHRIPDNWVAPTVAQPDVPLHPPTAGATLPPTITSSLRNQLVPEAGASGDADAAMAGEEEDEDEEEQLRRAMALSQGGDVEMAPAGGEEEEEDEDEDAAMARAIAMSMEDQGDGKEGEKK</sequence>
<dbReference type="GO" id="GO:0036435">
    <property type="term" value="F:K48-linked polyubiquitin modification-dependent protein binding"/>
    <property type="evidence" value="ECO:0007669"/>
    <property type="project" value="UniProtKB-ARBA"/>
</dbReference>